<dbReference type="Gene3D" id="3.40.50.300">
    <property type="entry name" value="P-loop containing nucleotide triphosphate hydrolases"/>
    <property type="match status" value="1"/>
</dbReference>
<protein>
    <submittedName>
        <fullName evidence="4">DEXX-box atpase</fullName>
    </submittedName>
</protein>
<dbReference type="HOGENOM" id="CLU_041137_3_0_2"/>
<dbReference type="EMBL" id="CP003685">
    <property type="protein sequence ID" value="AFN03093.1"/>
    <property type="molecule type" value="Genomic_DNA"/>
</dbReference>
<dbReference type="Proteomes" id="UP000006216">
    <property type="component" value="Chromosome"/>
</dbReference>
<accession>I6UZG3</accession>
<evidence type="ECO:0000259" key="2">
    <source>
        <dbReference type="Pfam" id="PF01637"/>
    </source>
</evidence>
<evidence type="ECO:0000313" key="5">
    <source>
        <dbReference type="Proteomes" id="UP000006216"/>
    </source>
</evidence>
<dbReference type="InterPro" id="IPR011579">
    <property type="entry name" value="ATPase_dom"/>
</dbReference>
<evidence type="ECO:0000256" key="1">
    <source>
        <dbReference type="SAM" id="Coils"/>
    </source>
</evidence>
<dbReference type="InterPro" id="IPR011335">
    <property type="entry name" value="Restrct_endonuc-II-like"/>
</dbReference>
<dbReference type="InterPro" id="IPR004256">
    <property type="entry name" value="DUF234"/>
</dbReference>
<proteinExistence type="predicted"/>
<feature type="domain" description="ATPase" evidence="2">
    <location>
        <begin position="27"/>
        <end position="224"/>
    </location>
</feature>
<sequence length="467" mass="55682">MLLLSKKNDVERLLYFANIILVVKVVFVNRKEELEFLERKWREEGAQLIIIYGRRRIGKTMLLKEFLKGKRGIYFLATADSMAENIRGLAEKFTKLTRREYFMEVRDFRRLFRYLAEEMGKERVAVVLDEFQYLISLDPGILSVLQKIWDEYLKDTGIFLILCGSSIGMMERTLEYKSPLYGRRTGAWKVKPFDIRGIAEMFPERSMEELVKIYAVFGGVPFYLDLIRNLSVENAIKERILKKGEILYEEPEFLLREELREPRVYKLILKGLALGYESLGELINFTGLDRGNLSKYLDTLERLELVGYELPYGKRKRGQYYIRDNFFNFWFRFVYPNLADLELGLVNEVWERISGEINAYYGKMFERLVREMLRLRILDFGQKGVSRWWHRGEEIDAIAELKDKLLFVEVKWKDLNRREARKILKDLKRKSERFEGEKEFLLIAKRIEDKEEGMLDLEDLEKVIRNL</sequence>
<dbReference type="KEGG" id="pfi:PFC_00595"/>
<dbReference type="PANTHER" id="PTHR34704">
    <property type="entry name" value="ATPASE"/>
    <property type="match status" value="1"/>
</dbReference>
<dbReference type="Pfam" id="PF03008">
    <property type="entry name" value="DUF234"/>
    <property type="match status" value="1"/>
</dbReference>
<dbReference type="PANTHER" id="PTHR34704:SF1">
    <property type="entry name" value="ATPASE"/>
    <property type="match status" value="1"/>
</dbReference>
<dbReference type="SUPFAM" id="SSF52540">
    <property type="entry name" value="P-loop containing nucleoside triphosphate hydrolases"/>
    <property type="match status" value="1"/>
</dbReference>
<reference evidence="4 5" key="1">
    <citation type="journal article" date="2012" name="J. Bacteriol.">
        <title>Genome Sequencing of a Genetically-Tractable Pyrococcus furiosus Strain Reveals a Highly Dynamic Genome.</title>
        <authorList>
            <person name="Bridger S.L."/>
            <person name="Lancaster W.A."/>
            <person name="Poole F.L.II."/>
            <person name="Schut G.J."/>
            <person name="Adams M.W."/>
        </authorList>
    </citation>
    <scope>NUCLEOTIDE SEQUENCE [LARGE SCALE GENOMIC DNA]</scope>
    <source>
        <strain evidence="4 5">COM1</strain>
    </source>
</reference>
<dbReference type="PATRIC" id="fig|1185654.4.peg.120"/>
<keyword evidence="1" id="KW-0175">Coiled coil</keyword>
<evidence type="ECO:0000313" key="4">
    <source>
        <dbReference type="EMBL" id="AFN03093.1"/>
    </source>
</evidence>
<evidence type="ECO:0000259" key="3">
    <source>
        <dbReference type="Pfam" id="PF03008"/>
    </source>
</evidence>
<dbReference type="SUPFAM" id="SSF46785">
    <property type="entry name" value="Winged helix' DNA-binding domain"/>
    <property type="match status" value="1"/>
</dbReference>
<dbReference type="AlphaFoldDB" id="I6UZG3"/>
<dbReference type="Pfam" id="PF01637">
    <property type="entry name" value="ATPase_2"/>
    <property type="match status" value="1"/>
</dbReference>
<dbReference type="GO" id="GO:0005524">
    <property type="term" value="F:ATP binding"/>
    <property type="evidence" value="ECO:0007669"/>
    <property type="project" value="InterPro"/>
</dbReference>
<organism evidence="5">
    <name type="scientific">Pyrococcus furiosus COM1</name>
    <dbReference type="NCBI Taxonomy" id="1185654"/>
    <lineage>
        <taxon>Archaea</taxon>
        <taxon>Methanobacteriati</taxon>
        <taxon>Methanobacteriota</taxon>
        <taxon>Thermococci</taxon>
        <taxon>Thermococcales</taxon>
        <taxon>Thermococcaceae</taxon>
        <taxon>Pyrococcus</taxon>
    </lineage>
</organism>
<feature type="coiled-coil region" evidence="1">
    <location>
        <begin position="417"/>
        <end position="444"/>
    </location>
</feature>
<gene>
    <name evidence="4" type="ORF">PFC_00595</name>
</gene>
<name>I6UZG3_9EURY</name>
<dbReference type="InterPro" id="IPR036390">
    <property type="entry name" value="WH_DNA-bd_sf"/>
</dbReference>
<dbReference type="InterPro" id="IPR027417">
    <property type="entry name" value="P-loop_NTPase"/>
</dbReference>
<dbReference type="SUPFAM" id="SSF52980">
    <property type="entry name" value="Restriction endonuclease-like"/>
    <property type="match status" value="1"/>
</dbReference>
<feature type="domain" description="DUF234" evidence="3">
    <location>
        <begin position="330"/>
        <end position="423"/>
    </location>
</feature>